<protein>
    <recommendedName>
        <fullName evidence="1">Tc1-like transposase DDE domain-containing protein</fullName>
    </recommendedName>
</protein>
<dbReference type="GO" id="GO:0003676">
    <property type="term" value="F:nucleic acid binding"/>
    <property type="evidence" value="ECO:0007669"/>
    <property type="project" value="InterPro"/>
</dbReference>
<dbReference type="Proteomes" id="UP000280417">
    <property type="component" value="Unassembled WGS sequence"/>
</dbReference>
<dbReference type="InterPro" id="IPR038717">
    <property type="entry name" value="Tc1-like_DDE_dom"/>
</dbReference>
<accession>A0A662DLP2</accession>
<comment type="caution">
    <text evidence="2">The sequence shown here is derived from an EMBL/GenBank/DDBJ whole genome shotgun (WGS) entry which is preliminary data.</text>
</comment>
<organism evidence="2 3">
    <name type="scientific">Aerophobetes bacterium</name>
    <dbReference type="NCBI Taxonomy" id="2030807"/>
    <lineage>
        <taxon>Bacteria</taxon>
        <taxon>Candidatus Aerophobota</taxon>
    </lineage>
</organism>
<dbReference type="InterPro" id="IPR036397">
    <property type="entry name" value="RNaseH_sf"/>
</dbReference>
<evidence type="ECO:0000313" key="2">
    <source>
        <dbReference type="EMBL" id="RLE15049.1"/>
    </source>
</evidence>
<dbReference type="AlphaFoldDB" id="A0A662DLP2"/>
<dbReference type="EMBL" id="QMQA01000019">
    <property type="protein sequence ID" value="RLE15049.1"/>
    <property type="molecule type" value="Genomic_DNA"/>
</dbReference>
<gene>
    <name evidence="2" type="ORF">DRJ04_01205</name>
</gene>
<evidence type="ECO:0000259" key="1">
    <source>
        <dbReference type="Pfam" id="PF13358"/>
    </source>
</evidence>
<evidence type="ECO:0000313" key="3">
    <source>
        <dbReference type="Proteomes" id="UP000280417"/>
    </source>
</evidence>
<feature type="domain" description="Tc1-like transposase DDE" evidence="1">
    <location>
        <begin position="2"/>
        <end position="36"/>
    </location>
</feature>
<reference evidence="2 3" key="1">
    <citation type="submission" date="2018-06" db="EMBL/GenBank/DDBJ databases">
        <title>Extensive metabolic versatility and redundancy in microbially diverse, dynamic hydrothermal sediments.</title>
        <authorList>
            <person name="Dombrowski N."/>
            <person name="Teske A."/>
            <person name="Baker B.J."/>
        </authorList>
    </citation>
    <scope>NUCLEOTIDE SEQUENCE [LARGE SCALE GENOMIC DNA]</scope>
    <source>
        <strain evidence="2">B3_G15</strain>
    </source>
</reference>
<name>A0A662DLP2_UNCAE</name>
<dbReference type="Pfam" id="PF13358">
    <property type="entry name" value="DDE_3"/>
    <property type="match status" value="1"/>
</dbReference>
<proteinExistence type="predicted"/>
<dbReference type="Gene3D" id="3.30.420.10">
    <property type="entry name" value="Ribonuclease H-like superfamily/Ribonuclease H"/>
    <property type="match status" value="1"/>
</dbReference>
<sequence>MLDNATWHRAQDLKEFFLNNQDRLVRIFLPPYSPEL</sequence>